<reference evidence="2" key="1">
    <citation type="submission" date="2024-03" db="EMBL/GenBank/DDBJ databases">
        <authorList>
            <consortium name="ELIXIR-Norway"/>
            <consortium name="Elixir Norway"/>
        </authorList>
    </citation>
    <scope>NUCLEOTIDE SEQUENCE</scope>
</reference>
<feature type="compositionally biased region" description="Polar residues" evidence="1">
    <location>
        <begin position="360"/>
        <end position="375"/>
    </location>
</feature>
<feature type="compositionally biased region" description="Polar residues" evidence="1">
    <location>
        <begin position="308"/>
        <end position="322"/>
    </location>
</feature>
<feature type="compositionally biased region" description="Basic residues" evidence="1">
    <location>
        <begin position="478"/>
        <end position="489"/>
    </location>
</feature>
<feature type="region of interest" description="Disordered" evidence="1">
    <location>
        <begin position="50"/>
        <end position="113"/>
    </location>
</feature>
<keyword evidence="3" id="KW-1185">Reference proteome</keyword>
<feature type="region of interest" description="Disordered" evidence="1">
    <location>
        <begin position="426"/>
        <end position="489"/>
    </location>
</feature>
<dbReference type="EMBL" id="OZ023720">
    <property type="protein sequence ID" value="CAK9869282.1"/>
    <property type="molecule type" value="Genomic_DNA"/>
</dbReference>
<proteinExistence type="predicted"/>
<feature type="compositionally biased region" description="Polar residues" evidence="1">
    <location>
        <begin position="63"/>
        <end position="78"/>
    </location>
</feature>
<gene>
    <name evidence="2" type="ORF">CSSPJE1EN2_LOCUS12040</name>
</gene>
<evidence type="ECO:0000256" key="1">
    <source>
        <dbReference type="SAM" id="MobiDB-lite"/>
    </source>
</evidence>
<protein>
    <submittedName>
        <fullName evidence="2">Uncharacterized protein</fullName>
    </submittedName>
</protein>
<feature type="region of interest" description="Disordered" evidence="1">
    <location>
        <begin position="304"/>
        <end position="414"/>
    </location>
</feature>
<dbReference type="Proteomes" id="UP001497522">
    <property type="component" value="Chromosome 19"/>
</dbReference>
<evidence type="ECO:0000313" key="3">
    <source>
        <dbReference type="Proteomes" id="UP001497522"/>
    </source>
</evidence>
<evidence type="ECO:0000313" key="2">
    <source>
        <dbReference type="EMBL" id="CAK9869282.1"/>
    </source>
</evidence>
<sequence length="489" mass="52916">MEELSKETANGHLRRATSWTRRTKLFRVHSGRLANHSLLRGAIAASAAIGKGASAGRSKEPTENPNSKAPRKNSSTPGTAPPENPTLNVHLGSGSGKTSPPGEEIQGPSPVNYSKELKVDFPKDLVIEMQVNVAKKARRTVIGRTLGGRASFKTLLESLKLHLPASFVLATLLTKGFFLILFEDEEGATATRKLAAVEWSGLSLSFSRYNPNFDANAQGAEALLTHAIKVQFPDLHEQFRNERALTIMASKLGEVLDIEAADSYIKRPAGPMVTIEVKEITNLAGYIRIPSMAEGAAYTDTDALPSPGVNSLKDSPKKNSTVVPRHEAQIPGTHRGGEASKLPRNQNSAPPTRKDPAKTRSGSPSSDPEQRSTSARAPDNRMAIDLTPSPSRAKGETRADDKKPPTGATTPRNSIFFELPEFDCPKAQNTGKSANPFANPVDGNQGGDERYKCQEEMPEGWSFQGRRKHAPKIASPRPKLKHVPARMPK</sequence>
<accession>A0ABP1B2H2</accession>
<feature type="compositionally biased region" description="Basic and acidic residues" evidence="1">
    <location>
        <begin position="393"/>
        <end position="404"/>
    </location>
</feature>
<organism evidence="2 3">
    <name type="scientific">Sphagnum jensenii</name>
    <dbReference type="NCBI Taxonomy" id="128206"/>
    <lineage>
        <taxon>Eukaryota</taxon>
        <taxon>Viridiplantae</taxon>
        <taxon>Streptophyta</taxon>
        <taxon>Embryophyta</taxon>
        <taxon>Bryophyta</taxon>
        <taxon>Sphagnophytina</taxon>
        <taxon>Sphagnopsida</taxon>
        <taxon>Sphagnales</taxon>
        <taxon>Sphagnaceae</taxon>
        <taxon>Sphagnum</taxon>
    </lineage>
</organism>
<name>A0ABP1B2H2_9BRYO</name>